<gene>
    <name evidence="8 11" type="primary">gshA</name>
    <name evidence="11" type="ORF">GCM10011450_11410</name>
</gene>
<evidence type="ECO:0000256" key="4">
    <source>
        <dbReference type="ARBA" id="ARBA00022684"/>
    </source>
</evidence>
<dbReference type="SUPFAM" id="SSF55931">
    <property type="entry name" value="Glutamine synthetase/guanido kinase"/>
    <property type="match status" value="1"/>
</dbReference>
<dbReference type="PANTHER" id="PTHR38761">
    <property type="entry name" value="GLUTAMATE--CYSTEINE LIGASE"/>
    <property type="match status" value="1"/>
</dbReference>
<dbReference type="InterPro" id="IPR007370">
    <property type="entry name" value="Glu_cys_ligase"/>
</dbReference>
<dbReference type="InterPro" id="IPR006334">
    <property type="entry name" value="Glut_cys_ligase"/>
</dbReference>
<dbReference type="Gene3D" id="3.30.590.20">
    <property type="match status" value="1"/>
</dbReference>
<evidence type="ECO:0000256" key="3">
    <source>
        <dbReference type="ARBA" id="ARBA00022598"/>
    </source>
</evidence>
<dbReference type="PANTHER" id="PTHR38761:SF1">
    <property type="entry name" value="GLUTAMATE--CYSTEINE LIGASE"/>
    <property type="match status" value="1"/>
</dbReference>
<dbReference type="EC" id="6.3.2.2" evidence="8"/>
<evidence type="ECO:0000256" key="6">
    <source>
        <dbReference type="ARBA" id="ARBA00022840"/>
    </source>
</evidence>
<accession>A0A918JKH1</accession>
<dbReference type="GO" id="GO:0004357">
    <property type="term" value="F:glutamate-cysteine ligase activity"/>
    <property type="evidence" value="ECO:0007669"/>
    <property type="project" value="UniProtKB-UniRule"/>
</dbReference>
<dbReference type="GO" id="GO:0005829">
    <property type="term" value="C:cytosol"/>
    <property type="evidence" value="ECO:0007669"/>
    <property type="project" value="TreeGrafter"/>
</dbReference>
<evidence type="ECO:0000313" key="11">
    <source>
        <dbReference type="EMBL" id="GGW83229.1"/>
    </source>
</evidence>
<evidence type="ECO:0000256" key="8">
    <source>
        <dbReference type="HAMAP-Rule" id="MF_00578"/>
    </source>
</evidence>
<dbReference type="NCBIfam" id="TIGR01434">
    <property type="entry name" value="glu_cys_ligase"/>
    <property type="match status" value="1"/>
</dbReference>
<keyword evidence="3 8" id="KW-0436">Ligase</keyword>
<comment type="caution">
    <text evidence="11">The sequence shown here is derived from an EMBL/GenBank/DDBJ whole genome shotgun (WGS) entry which is preliminary data.</text>
</comment>
<dbReference type="RefSeq" id="WP_189384497.1">
    <property type="nucleotide sequence ID" value="NZ_BAABFY010000054.1"/>
</dbReference>
<evidence type="ECO:0000256" key="5">
    <source>
        <dbReference type="ARBA" id="ARBA00022741"/>
    </source>
</evidence>
<comment type="catalytic activity">
    <reaction evidence="7 8 9">
        <text>L-cysteine + L-glutamate + ATP = gamma-L-glutamyl-L-cysteine + ADP + phosphate + H(+)</text>
        <dbReference type="Rhea" id="RHEA:13285"/>
        <dbReference type="ChEBI" id="CHEBI:15378"/>
        <dbReference type="ChEBI" id="CHEBI:29985"/>
        <dbReference type="ChEBI" id="CHEBI:30616"/>
        <dbReference type="ChEBI" id="CHEBI:35235"/>
        <dbReference type="ChEBI" id="CHEBI:43474"/>
        <dbReference type="ChEBI" id="CHEBI:58173"/>
        <dbReference type="ChEBI" id="CHEBI:456216"/>
        <dbReference type="EC" id="6.3.2.2"/>
    </reaction>
</comment>
<dbReference type="GO" id="GO:0046872">
    <property type="term" value="F:metal ion binding"/>
    <property type="evidence" value="ECO:0007669"/>
    <property type="project" value="TreeGrafter"/>
</dbReference>
<evidence type="ECO:0000256" key="9">
    <source>
        <dbReference type="RuleBase" id="RU004391"/>
    </source>
</evidence>
<dbReference type="EMBL" id="BMYS01000006">
    <property type="protein sequence ID" value="GGW83229.1"/>
    <property type="molecule type" value="Genomic_DNA"/>
</dbReference>
<proteinExistence type="inferred from homology"/>
<dbReference type="AlphaFoldDB" id="A0A918JKH1"/>
<sequence>MQRITQLQQHRDILTRTMRGIEREGLRIDRNGHLSSKPHPLALGSALTHPHITTDYSEALLELITGTHTTVESLLQELTEIHQFVMQQNRNESLWMQSMPAILPPEKDIPIATYGTSNTGMLKHVYRRGLAERYGKKMQCIAGLHYNFSMPSELWSLLDFKGDTRQEQQSDGYLALIRNFTRYSWILMYLFGASPAVSKSFLADMPHELQTFDHDTFYLPYATSLRMSDLGYQNDAQSALTLCYNDLDSFIRKMYNAVTQPWPEYEAIGTHRDGEWIQLNTNVLQIENEFYSSIRPKRTTSRTERPVTALMNRGVQYVEIRCLDIDPFEPIGISASTSHFMDAFLLFCTISDSPLFPNNGHCAQSHKNFAQVVKRGRDPGLTLNKEDISISVNDWGHDILDQVHVYAKELDIAYSTTQYSAAVELQRQKLDNPNLTPSARLLDELRESGVSLQDYTLLKSQEHSDALRLRELSVETDQKLKAMVQDSILGQKEIEASDTESFEEYVAHYNASLKSPA</sequence>
<dbReference type="InterPro" id="IPR014746">
    <property type="entry name" value="Gln_synth/guanido_kin_cat_dom"/>
</dbReference>
<protein>
    <recommendedName>
        <fullName evidence="8">Glutamate--cysteine ligase</fullName>
        <ecNumber evidence="8">6.3.2.2</ecNumber>
    </recommendedName>
    <alternativeName>
        <fullName evidence="8">Gamma-ECS</fullName>
        <shortName evidence="8">GCS</shortName>
    </alternativeName>
    <alternativeName>
        <fullName evidence="8">Gamma-glutamylcysteine synthetase</fullName>
    </alternativeName>
</protein>
<evidence type="ECO:0000256" key="2">
    <source>
        <dbReference type="ARBA" id="ARBA00008772"/>
    </source>
</evidence>
<reference evidence="11" key="2">
    <citation type="submission" date="2020-09" db="EMBL/GenBank/DDBJ databases">
        <authorList>
            <person name="Sun Q."/>
            <person name="Kim S."/>
        </authorList>
    </citation>
    <scope>NUCLEOTIDE SEQUENCE</scope>
    <source>
        <strain evidence="11">KCTC 23732</strain>
    </source>
</reference>
<feature type="domain" description="Glutamate--cysteine ligase" evidence="10">
    <location>
        <begin position="8"/>
        <end position="372"/>
    </location>
</feature>
<comment type="pathway">
    <text evidence="1 8 9">Sulfur metabolism; glutathione biosynthesis; glutathione from L-cysteine and L-glutamate: step 1/2.</text>
</comment>
<keyword evidence="5 8" id="KW-0547">Nucleotide-binding</keyword>
<dbReference type="Pfam" id="PF04262">
    <property type="entry name" value="Glu_cys_ligase"/>
    <property type="match status" value="1"/>
</dbReference>
<keyword evidence="12" id="KW-1185">Reference proteome</keyword>
<dbReference type="Proteomes" id="UP000608345">
    <property type="component" value="Unassembled WGS sequence"/>
</dbReference>
<dbReference type="HAMAP" id="MF_00578">
    <property type="entry name" value="Glu_cys_ligase"/>
    <property type="match status" value="1"/>
</dbReference>
<organism evidence="11 12">
    <name type="scientific">Advenella faeciporci</name>
    <dbReference type="NCBI Taxonomy" id="797535"/>
    <lineage>
        <taxon>Bacteria</taxon>
        <taxon>Pseudomonadati</taxon>
        <taxon>Pseudomonadota</taxon>
        <taxon>Betaproteobacteria</taxon>
        <taxon>Burkholderiales</taxon>
        <taxon>Alcaligenaceae</taxon>
    </lineage>
</organism>
<evidence type="ECO:0000256" key="1">
    <source>
        <dbReference type="ARBA" id="ARBA00005006"/>
    </source>
</evidence>
<comment type="similarity">
    <text evidence="2 8">Belongs to the glutamate--cysteine ligase type 1 family. Type 1 subfamily.</text>
</comment>
<keyword evidence="4 8" id="KW-0317">Glutathione biosynthesis</keyword>
<dbReference type="GO" id="GO:0005524">
    <property type="term" value="F:ATP binding"/>
    <property type="evidence" value="ECO:0007669"/>
    <property type="project" value="UniProtKB-KW"/>
</dbReference>
<keyword evidence="6 8" id="KW-0067">ATP-binding</keyword>
<dbReference type="GO" id="GO:0006750">
    <property type="term" value="P:glutathione biosynthetic process"/>
    <property type="evidence" value="ECO:0007669"/>
    <property type="project" value="UniProtKB-UniRule"/>
</dbReference>
<evidence type="ECO:0000259" key="10">
    <source>
        <dbReference type="Pfam" id="PF04262"/>
    </source>
</evidence>
<reference evidence="11" key="1">
    <citation type="journal article" date="2014" name="Int. J. Syst. Evol. Microbiol.">
        <title>Complete genome sequence of Corynebacterium casei LMG S-19264T (=DSM 44701T), isolated from a smear-ripened cheese.</title>
        <authorList>
            <consortium name="US DOE Joint Genome Institute (JGI-PGF)"/>
            <person name="Walter F."/>
            <person name="Albersmeier A."/>
            <person name="Kalinowski J."/>
            <person name="Ruckert C."/>
        </authorList>
    </citation>
    <scope>NUCLEOTIDE SEQUENCE</scope>
    <source>
        <strain evidence="11">KCTC 23732</strain>
    </source>
</reference>
<name>A0A918JKH1_9BURK</name>
<evidence type="ECO:0000256" key="7">
    <source>
        <dbReference type="ARBA" id="ARBA00048819"/>
    </source>
</evidence>
<evidence type="ECO:0000313" key="12">
    <source>
        <dbReference type="Proteomes" id="UP000608345"/>
    </source>
</evidence>